<evidence type="ECO:0000313" key="1">
    <source>
        <dbReference type="EMBL" id="OAT76305.1"/>
    </source>
</evidence>
<dbReference type="Proteomes" id="UP000078225">
    <property type="component" value="Unassembled WGS sequence"/>
</dbReference>
<dbReference type="EMBL" id="LYRP01000022">
    <property type="protein sequence ID" value="OAT76305.1"/>
    <property type="molecule type" value="Genomic_DNA"/>
</dbReference>
<proteinExistence type="predicted"/>
<keyword evidence="2" id="KW-1185">Reference proteome</keyword>
<organism evidence="1 2">
    <name type="scientific">Mangrovibacter phragmitis</name>
    <dbReference type="NCBI Taxonomy" id="1691903"/>
    <lineage>
        <taxon>Bacteria</taxon>
        <taxon>Pseudomonadati</taxon>
        <taxon>Pseudomonadota</taxon>
        <taxon>Gammaproteobacteria</taxon>
        <taxon>Enterobacterales</taxon>
        <taxon>Enterobacteriaceae</taxon>
        <taxon>Mangrovibacter</taxon>
    </lineage>
</organism>
<dbReference type="STRING" id="1691903.A9B99_08245"/>
<name>A0A1B7L296_9ENTR</name>
<protein>
    <submittedName>
        <fullName evidence="1">Uncharacterized protein</fullName>
    </submittedName>
</protein>
<accession>A0A1B7L296</accession>
<reference evidence="2" key="1">
    <citation type="submission" date="2016-05" db="EMBL/GenBank/DDBJ databases">
        <authorList>
            <person name="Behera P."/>
            <person name="Vaishampayan P."/>
            <person name="Singh N."/>
            <person name="Raina V."/>
            <person name="Suar M."/>
            <person name="Pattnaik A."/>
            <person name="Rastogi G."/>
        </authorList>
    </citation>
    <scope>NUCLEOTIDE SEQUENCE [LARGE SCALE GENOMIC DNA]</scope>
    <source>
        <strain evidence="2">MP23</strain>
    </source>
</reference>
<sequence length="132" mass="15245">MMKARSARSTWNWEESLLRWLVSPQNMHLSGEGDTYMMGNQQRQGTGIYTGIKQALSGLSALLSISNRSRLSQRHEIRRMNHRWLLTMTYRSLGMVMAVVEKPFTLFHNIINELSILGTSLTGDFLFRIIVR</sequence>
<gene>
    <name evidence="1" type="ORF">A9B99_08245</name>
</gene>
<comment type="caution">
    <text evidence="1">The sequence shown here is derived from an EMBL/GenBank/DDBJ whole genome shotgun (WGS) entry which is preliminary data.</text>
</comment>
<evidence type="ECO:0000313" key="2">
    <source>
        <dbReference type="Proteomes" id="UP000078225"/>
    </source>
</evidence>
<dbReference type="AlphaFoldDB" id="A0A1B7L296"/>